<evidence type="ECO:0000256" key="1">
    <source>
        <dbReference type="ARBA" id="ARBA00022676"/>
    </source>
</evidence>
<dbReference type="Gene3D" id="3.90.550.10">
    <property type="entry name" value="Spore Coat Polysaccharide Biosynthesis Protein SpsA, Chain A"/>
    <property type="match status" value="1"/>
</dbReference>
<evidence type="ECO:0000256" key="4">
    <source>
        <dbReference type="ARBA" id="ARBA00023295"/>
    </source>
</evidence>
<evidence type="ECO:0000313" key="6">
    <source>
        <dbReference type="EMBL" id="RGV15425.1"/>
    </source>
</evidence>
<dbReference type="InterPro" id="IPR029044">
    <property type="entry name" value="Nucleotide-diphossugar_trans"/>
</dbReference>
<dbReference type="CDD" id="cd00761">
    <property type="entry name" value="Glyco_tranf_GTA_type"/>
    <property type="match status" value="1"/>
</dbReference>
<dbReference type="Proteomes" id="UP000283369">
    <property type="component" value="Unassembled WGS sequence"/>
</dbReference>
<accession>A0A412W001</accession>
<evidence type="ECO:0000256" key="3">
    <source>
        <dbReference type="ARBA" id="ARBA00022801"/>
    </source>
</evidence>
<sequence length="335" mass="38912">MNPLISIIVPVYKAETTLRRCVDSLLQQSYQNVEIVLVDDGSPDDSPAICDEYSRREHCVRTIHLQNGGVSNARNYGMRYSTGDYLCFVDSDDYVDSNYIQNFISGLLPDTDLVFQGINEVHGDGTIIRKIPKETRYCYHEILDGISDINKYSMFGYVCNKLYRRSIIVDKALTFKTYISISEDRIFALQYMTYVNEMQVVAKSSYYYILKTTGLTLHQRSYEEIKVAADENLQAALALLQKRRSECFLKDTKRMYVMSATGYLLSLFYEKCSIAYRCRAISLFRSQYMEWLPYYAPVSTDQRMLYKALRCNTVICVFLMQVYIFIKKMKHGKIA</sequence>
<dbReference type="EMBL" id="QRYV01000017">
    <property type="protein sequence ID" value="RGV15425.1"/>
    <property type="molecule type" value="Genomic_DNA"/>
</dbReference>
<gene>
    <name evidence="6" type="ORF">DWW25_08640</name>
</gene>
<feature type="domain" description="Glycosyltransferase 2-like" evidence="5">
    <location>
        <begin position="6"/>
        <end position="168"/>
    </location>
</feature>
<keyword evidence="3" id="KW-0378">Hydrolase</keyword>
<keyword evidence="2 6" id="KW-0808">Transferase</keyword>
<dbReference type="GO" id="GO:0016758">
    <property type="term" value="F:hexosyltransferase activity"/>
    <property type="evidence" value="ECO:0007669"/>
    <property type="project" value="UniProtKB-ARBA"/>
</dbReference>
<evidence type="ECO:0000256" key="2">
    <source>
        <dbReference type="ARBA" id="ARBA00022679"/>
    </source>
</evidence>
<keyword evidence="1" id="KW-0328">Glycosyltransferase</keyword>
<protein>
    <submittedName>
        <fullName evidence="6">Glycosyltransferase family 2 protein</fullName>
    </submittedName>
</protein>
<dbReference type="PROSITE" id="PS00659">
    <property type="entry name" value="GLYCOSYL_HYDROL_F5"/>
    <property type="match status" value="1"/>
</dbReference>
<dbReference type="Pfam" id="PF00535">
    <property type="entry name" value="Glycos_transf_2"/>
    <property type="match status" value="1"/>
</dbReference>
<dbReference type="InterPro" id="IPR018087">
    <property type="entry name" value="Glyco_hydro_5_CS"/>
</dbReference>
<evidence type="ECO:0000259" key="5">
    <source>
        <dbReference type="Pfam" id="PF00535"/>
    </source>
</evidence>
<name>A0A412W001_9BACE</name>
<dbReference type="PANTHER" id="PTHR22916:SF51">
    <property type="entry name" value="GLYCOSYLTRANSFERASE EPSH-RELATED"/>
    <property type="match status" value="1"/>
</dbReference>
<keyword evidence="4" id="KW-0326">Glycosidase</keyword>
<reference evidence="6 7" key="1">
    <citation type="submission" date="2018-08" db="EMBL/GenBank/DDBJ databases">
        <title>A genome reference for cultivated species of the human gut microbiota.</title>
        <authorList>
            <person name="Zou Y."/>
            <person name="Xue W."/>
            <person name="Luo G."/>
        </authorList>
    </citation>
    <scope>NUCLEOTIDE SEQUENCE [LARGE SCALE GENOMIC DNA]</scope>
    <source>
        <strain evidence="6 7">AF14-7</strain>
    </source>
</reference>
<dbReference type="InterPro" id="IPR001173">
    <property type="entry name" value="Glyco_trans_2-like"/>
</dbReference>
<comment type="caution">
    <text evidence="6">The sequence shown here is derived from an EMBL/GenBank/DDBJ whole genome shotgun (WGS) entry which is preliminary data.</text>
</comment>
<dbReference type="GO" id="GO:0004553">
    <property type="term" value="F:hydrolase activity, hydrolyzing O-glycosyl compounds"/>
    <property type="evidence" value="ECO:0007669"/>
    <property type="project" value="InterPro"/>
</dbReference>
<organism evidence="6 7">
    <name type="scientific">Bacteroides xylanisolvens</name>
    <dbReference type="NCBI Taxonomy" id="371601"/>
    <lineage>
        <taxon>Bacteria</taxon>
        <taxon>Pseudomonadati</taxon>
        <taxon>Bacteroidota</taxon>
        <taxon>Bacteroidia</taxon>
        <taxon>Bacteroidales</taxon>
        <taxon>Bacteroidaceae</taxon>
        <taxon>Bacteroides</taxon>
    </lineage>
</organism>
<dbReference type="AlphaFoldDB" id="A0A412W001"/>
<dbReference type="PANTHER" id="PTHR22916">
    <property type="entry name" value="GLYCOSYLTRANSFERASE"/>
    <property type="match status" value="1"/>
</dbReference>
<dbReference type="RefSeq" id="WP_117809565.1">
    <property type="nucleotide sequence ID" value="NZ_JAQCUV010000015.1"/>
</dbReference>
<dbReference type="SUPFAM" id="SSF53448">
    <property type="entry name" value="Nucleotide-diphospho-sugar transferases"/>
    <property type="match status" value="1"/>
</dbReference>
<dbReference type="GO" id="GO:0005975">
    <property type="term" value="P:carbohydrate metabolic process"/>
    <property type="evidence" value="ECO:0007669"/>
    <property type="project" value="InterPro"/>
</dbReference>
<proteinExistence type="predicted"/>
<evidence type="ECO:0000313" key="7">
    <source>
        <dbReference type="Proteomes" id="UP000283369"/>
    </source>
</evidence>